<dbReference type="InterPro" id="IPR024344">
    <property type="entry name" value="MDMPI_metal-binding"/>
</dbReference>
<evidence type="ECO:0000313" key="2">
    <source>
        <dbReference type="EMBL" id="CUU56678.1"/>
    </source>
</evidence>
<dbReference type="Proteomes" id="UP000198802">
    <property type="component" value="Unassembled WGS sequence"/>
</dbReference>
<feature type="domain" description="Mycothiol-dependent maleylpyruvate isomerase metal-binding" evidence="1">
    <location>
        <begin position="30"/>
        <end position="157"/>
    </location>
</feature>
<dbReference type="Pfam" id="PF11716">
    <property type="entry name" value="MDMPI_N"/>
    <property type="match status" value="1"/>
</dbReference>
<gene>
    <name evidence="2" type="ORF">Ga0074812_108206</name>
</gene>
<organism evidence="2 3">
    <name type="scientific">Parafrankia irregularis</name>
    <dbReference type="NCBI Taxonomy" id="795642"/>
    <lineage>
        <taxon>Bacteria</taxon>
        <taxon>Bacillati</taxon>
        <taxon>Actinomycetota</taxon>
        <taxon>Actinomycetes</taxon>
        <taxon>Frankiales</taxon>
        <taxon>Frankiaceae</taxon>
        <taxon>Parafrankia</taxon>
    </lineage>
</organism>
<dbReference type="RefSeq" id="WP_226930776.1">
    <property type="nucleotide sequence ID" value="NZ_FAOZ01000008.1"/>
</dbReference>
<dbReference type="AlphaFoldDB" id="A0A0S4QQD8"/>
<dbReference type="GO" id="GO:0046872">
    <property type="term" value="F:metal ion binding"/>
    <property type="evidence" value="ECO:0007669"/>
    <property type="project" value="InterPro"/>
</dbReference>
<sequence>MSSDAASADAAMSTASVLSAGNSTVALEHTLAETLDVFGALTADELAAPSACDGWTVHTTLAHLTISVAGFAGLIPITPYDQGLEFEAAVDAHTHEVAERPTAELLDIIRSSVPAVLAIFGGLTDELATTPVNMGTAGTYPLASLADAIVFDHTCHTRWDVLTPRGPVRRALPGLDGERLAAANRWLIGGIRQMTTERFRELLTDPLALVLTGPGGTALRLLPHAEATEIHHDATAAQDGTRATVRTSATDFILWGTGRETRHDRVEITGDTAYANTVLDAFRVY</sequence>
<dbReference type="EMBL" id="FAOZ01000008">
    <property type="protein sequence ID" value="CUU56678.1"/>
    <property type="molecule type" value="Genomic_DNA"/>
</dbReference>
<evidence type="ECO:0000313" key="3">
    <source>
        <dbReference type="Proteomes" id="UP000198802"/>
    </source>
</evidence>
<dbReference type="Gene3D" id="1.20.120.450">
    <property type="entry name" value="dinb family like domain"/>
    <property type="match status" value="1"/>
</dbReference>
<proteinExistence type="predicted"/>
<keyword evidence="3" id="KW-1185">Reference proteome</keyword>
<dbReference type="SUPFAM" id="SSF109854">
    <property type="entry name" value="DinB/YfiT-like putative metalloenzymes"/>
    <property type="match status" value="1"/>
</dbReference>
<dbReference type="InterPro" id="IPR034660">
    <property type="entry name" value="DinB/YfiT-like"/>
</dbReference>
<evidence type="ECO:0000259" key="1">
    <source>
        <dbReference type="Pfam" id="PF11716"/>
    </source>
</evidence>
<accession>A0A0S4QQD8</accession>
<name>A0A0S4QQD8_9ACTN</name>
<protein>
    <submittedName>
        <fullName evidence="2">TIGR03083 family protein</fullName>
    </submittedName>
</protein>
<reference evidence="3" key="1">
    <citation type="submission" date="2015-11" db="EMBL/GenBank/DDBJ databases">
        <authorList>
            <person name="Varghese N."/>
        </authorList>
    </citation>
    <scope>NUCLEOTIDE SEQUENCE [LARGE SCALE GENOMIC DNA]</scope>
    <source>
        <strain evidence="3">DSM 45899</strain>
    </source>
</reference>